<proteinExistence type="predicted"/>
<accession>A0ABQ7E889</accession>
<comment type="caution">
    <text evidence="1">The sequence shown here is derived from an EMBL/GenBank/DDBJ whole genome shotgun (WGS) entry which is preliminary data.</text>
</comment>
<evidence type="ECO:0000313" key="2">
    <source>
        <dbReference type="Proteomes" id="UP000266723"/>
    </source>
</evidence>
<protein>
    <submittedName>
        <fullName evidence="1">Uncharacterized protein</fullName>
    </submittedName>
</protein>
<keyword evidence="2" id="KW-1185">Reference proteome</keyword>
<evidence type="ECO:0000313" key="1">
    <source>
        <dbReference type="EMBL" id="KAF3593041.1"/>
    </source>
</evidence>
<sequence>MSVDMLLIDEQDHQLDPEWKMIRHDLGRIEKLVLRNAFDDEDKPYLPKDCSIINMLAKKKIILPFLSLPEATSFVDVLFMRHRSPMTIPLNSNNINKPPNASPLLTTSLPSIDIARPRVLESMSKKEVRYAISYESDVDT</sequence>
<gene>
    <name evidence="1" type="ORF">DY000_02022900</name>
</gene>
<name>A0ABQ7E889_BRACR</name>
<dbReference type="EMBL" id="QGKV02000299">
    <property type="protein sequence ID" value="KAF3593041.1"/>
    <property type="molecule type" value="Genomic_DNA"/>
</dbReference>
<organism evidence="1 2">
    <name type="scientific">Brassica cretica</name>
    <name type="common">Mustard</name>
    <dbReference type="NCBI Taxonomy" id="69181"/>
    <lineage>
        <taxon>Eukaryota</taxon>
        <taxon>Viridiplantae</taxon>
        <taxon>Streptophyta</taxon>
        <taxon>Embryophyta</taxon>
        <taxon>Tracheophyta</taxon>
        <taxon>Spermatophyta</taxon>
        <taxon>Magnoliopsida</taxon>
        <taxon>eudicotyledons</taxon>
        <taxon>Gunneridae</taxon>
        <taxon>Pentapetalae</taxon>
        <taxon>rosids</taxon>
        <taxon>malvids</taxon>
        <taxon>Brassicales</taxon>
        <taxon>Brassicaceae</taxon>
        <taxon>Brassiceae</taxon>
        <taxon>Brassica</taxon>
    </lineage>
</organism>
<dbReference type="Proteomes" id="UP000266723">
    <property type="component" value="Unassembled WGS sequence"/>
</dbReference>
<reference evidence="1 2" key="1">
    <citation type="journal article" date="2020" name="BMC Genomics">
        <title>Intraspecific diversification of the crop wild relative Brassica cretica Lam. using demographic model selection.</title>
        <authorList>
            <person name="Kioukis A."/>
            <person name="Michalopoulou V.A."/>
            <person name="Briers L."/>
            <person name="Pirintsos S."/>
            <person name="Studholme D.J."/>
            <person name="Pavlidis P."/>
            <person name="Sarris P.F."/>
        </authorList>
    </citation>
    <scope>NUCLEOTIDE SEQUENCE [LARGE SCALE GENOMIC DNA]</scope>
    <source>
        <strain evidence="2">cv. PFS-1207/04</strain>
    </source>
</reference>